<keyword evidence="4 8" id="KW-0812">Transmembrane</keyword>
<dbReference type="Pfam" id="PF05620">
    <property type="entry name" value="TMEM208_SND2"/>
    <property type="match status" value="1"/>
</dbReference>
<keyword evidence="6 8" id="KW-1133">Transmembrane helix</keyword>
<protein>
    <recommendedName>
        <fullName evidence="3">Transmembrane protein 208</fullName>
    </recommendedName>
</protein>
<dbReference type="GO" id="GO:0005789">
    <property type="term" value="C:endoplasmic reticulum membrane"/>
    <property type="evidence" value="ECO:0007669"/>
    <property type="project" value="UniProtKB-SubCell"/>
</dbReference>
<accession>U5EXR3</accession>
<comment type="subcellular location">
    <subcellularLocation>
        <location evidence="1">Endoplasmic reticulum membrane</location>
        <topology evidence="1">Multi-pass membrane protein</topology>
    </subcellularLocation>
</comment>
<evidence type="ECO:0000256" key="5">
    <source>
        <dbReference type="ARBA" id="ARBA00022824"/>
    </source>
</evidence>
<dbReference type="PANTHER" id="PTHR13505">
    <property type="entry name" value="TRANSMEMBRANE PROTEIN 208"/>
    <property type="match status" value="1"/>
</dbReference>
<dbReference type="InterPro" id="IPR008506">
    <property type="entry name" value="SND2/TMEM208"/>
</dbReference>
<keyword evidence="5" id="KW-0256">Endoplasmic reticulum</keyword>
<proteinExistence type="evidence at transcript level"/>
<evidence type="ECO:0000313" key="9">
    <source>
        <dbReference type="EMBL" id="JAB59054.1"/>
    </source>
</evidence>
<comment type="similarity">
    <text evidence="2">Belongs to the TMEM208 family.</text>
</comment>
<evidence type="ECO:0000256" key="4">
    <source>
        <dbReference type="ARBA" id="ARBA00022692"/>
    </source>
</evidence>
<dbReference type="GO" id="GO:0006624">
    <property type="term" value="P:vacuolar protein processing"/>
    <property type="evidence" value="ECO:0007669"/>
    <property type="project" value="TreeGrafter"/>
</dbReference>
<reference evidence="9" key="1">
    <citation type="journal article" date="2014" name="Insect Biochem. Mol. Biol.">
        <title>An insight into the sialome of the frog biting fly, Corethrella appendiculata.</title>
        <authorList>
            <person name="Ribeiro J.M.C."/>
            <person name="Chagas A.C."/>
            <person name="Pham V.M."/>
            <person name="Lounibos L.P."/>
            <person name="Calvo E."/>
        </authorList>
    </citation>
    <scope>NUCLEOTIDE SEQUENCE</scope>
    <source>
        <tissue evidence="9">Salivary glands</tissue>
    </source>
</reference>
<keyword evidence="7 8" id="KW-0472">Membrane</keyword>
<dbReference type="GO" id="GO:0005773">
    <property type="term" value="C:vacuole"/>
    <property type="evidence" value="ECO:0007669"/>
    <property type="project" value="GOC"/>
</dbReference>
<evidence type="ECO:0000256" key="1">
    <source>
        <dbReference type="ARBA" id="ARBA00004477"/>
    </source>
</evidence>
<sequence>MAPPQKGKQLTKGAKQIVEENEGTLKFYRNLALGSSIIYFFVTFLFMEPFAGLTITMTIISVATQIGSFQFMTMMSRPQISESGSILDSGTDLNMEGGISEHVKDILIVASGTQLLALISNYFWFLLLAIPIRAIWLLWGSVIKPWLTANNGEQEQQVDEKKQKKLERKMKRMR</sequence>
<evidence type="ECO:0000256" key="3">
    <source>
        <dbReference type="ARBA" id="ARBA00015033"/>
    </source>
</evidence>
<evidence type="ECO:0000256" key="7">
    <source>
        <dbReference type="ARBA" id="ARBA00023136"/>
    </source>
</evidence>
<feature type="transmembrane region" description="Helical" evidence="8">
    <location>
        <begin position="115"/>
        <end position="139"/>
    </location>
</feature>
<evidence type="ECO:0000256" key="6">
    <source>
        <dbReference type="ARBA" id="ARBA00022989"/>
    </source>
</evidence>
<dbReference type="EMBL" id="GANO01000817">
    <property type="protein sequence ID" value="JAB59054.1"/>
    <property type="molecule type" value="mRNA"/>
</dbReference>
<evidence type="ECO:0000256" key="2">
    <source>
        <dbReference type="ARBA" id="ARBA00009950"/>
    </source>
</evidence>
<dbReference type="AlphaFoldDB" id="U5EXR3"/>
<organism evidence="9">
    <name type="scientific">Corethrella appendiculata</name>
    <dbReference type="NCBI Taxonomy" id="1370023"/>
    <lineage>
        <taxon>Eukaryota</taxon>
        <taxon>Metazoa</taxon>
        <taxon>Ecdysozoa</taxon>
        <taxon>Arthropoda</taxon>
        <taxon>Hexapoda</taxon>
        <taxon>Insecta</taxon>
        <taxon>Pterygota</taxon>
        <taxon>Neoptera</taxon>
        <taxon>Endopterygota</taxon>
        <taxon>Diptera</taxon>
        <taxon>Nematocera</taxon>
        <taxon>Culicoidea</taxon>
        <taxon>Chaoboridae</taxon>
        <taxon>Corethrella</taxon>
    </lineage>
</organism>
<evidence type="ECO:0000256" key="8">
    <source>
        <dbReference type="SAM" id="Phobius"/>
    </source>
</evidence>
<dbReference type="PANTHER" id="PTHR13505:SF7">
    <property type="entry name" value="TRANSMEMBRANE PROTEIN 208"/>
    <property type="match status" value="1"/>
</dbReference>
<name>U5EXR3_9DIPT</name>